<accession>A0A8H8D9N1</accession>
<dbReference type="EMBL" id="JAEOAQ010000007">
    <property type="protein sequence ID" value="KAG5417307.1"/>
    <property type="molecule type" value="Genomic_DNA"/>
</dbReference>
<feature type="region of interest" description="Disordered" evidence="1">
    <location>
        <begin position="284"/>
        <end position="328"/>
    </location>
</feature>
<dbReference type="PANTHER" id="PTHR38698:SF1">
    <property type="entry name" value="FUNGAL PROTEIN"/>
    <property type="match status" value="1"/>
</dbReference>
<protein>
    <submittedName>
        <fullName evidence="2">Uncharacterized protein</fullName>
    </submittedName>
</protein>
<feature type="compositionally biased region" description="Low complexity" evidence="1">
    <location>
        <begin position="456"/>
        <end position="472"/>
    </location>
</feature>
<feature type="region of interest" description="Disordered" evidence="1">
    <location>
        <begin position="448"/>
        <end position="482"/>
    </location>
</feature>
<dbReference type="OrthoDB" id="5378975at2759"/>
<gene>
    <name evidence="2" type="ORF">I9W82_004940</name>
</gene>
<reference evidence="2 3" key="1">
    <citation type="submission" date="2020-12" db="EMBL/GenBank/DDBJ databases">
        <title>Effect of drift, selection, and recombination on the evolution of hybrid genomes in Candida yeast pathogens.</title>
        <authorList>
            <person name="Mixao V."/>
            <person name="Ksiezopolska E."/>
            <person name="Saus E."/>
            <person name="Boekhout T."/>
            <person name="Gacser A."/>
            <person name="Gabaldon T."/>
        </authorList>
    </citation>
    <scope>NUCLEOTIDE SEQUENCE [LARGE SCALE GENOMIC DNA]</scope>
    <source>
        <strain evidence="2 3">BP57</strain>
    </source>
</reference>
<feature type="compositionally biased region" description="Acidic residues" evidence="1">
    <location>
        <begin position="123"/>
        <end position="137"/>
    </location>
</feature>
<proteinExistence type="predicted"/>
<sequence>MSKEELHETNIGSVNEPETNVSGSAHKREAELNHLDDSLEPKSDMDSLSNNVPVEENKEEDRGTPDANTDDLLKDKVESNLDEIIAEETKFENEVADAAIDDLKQETEESSQRESMNPPQTSVDEDDEFDDFDEFEAAEPNTNHQANDDFDDFGDFDEFESVEDTQTSTVIDAAFPESCFSDKADFESRLSKLLSKLFNTDETAATATITITPPSDTKEGTQTTEKPAETLLNDRSRTIYKQISTMPYLHPPNWIRSDIRHNLLIKLGIPINLDELNANSVSANATAGNTNPNAINANPNEEHDTNSSNHLSVPPPQQQQQRSRKKSISEQDINWSNFTIPQFDSLQLTNEQLHNILTQTNETISKCEFDLMENTSLKFLTNVKSDDVINDKLKQLQSNYQELLKLSSVWQHQLSEVRKDYEIYEQVVQSCIGYSQKLRREEILENLKKMKKHSSRSSSSTTSSVGASSSSTTKHKKKFWKK</sequence>
<keyword evidence="3" id="KW-1185">Reference proteome</keyword>
<organism evidence="2 3">
    <name type="scientific">Candida metapsilosis</name>
    <dbReference type="NCBI Taxonomy" id="273372"/>
    <lineage>
        <taxon>Eukaryota</taxon>
        <taxon>Fungi</taxon>
        <taxon>Dikarya</taxon>
        <taxon>Ascomycota</taxon>
        <taxon>Saccharomycotina</taxon>
        <taxon>Pichiomycetes</taxon>
        <taxon>Debaryomycetaceae</taxon>
        <taxon>Candida/Lodderomyces clade</taxon>
        <taxon>Candida</taxon>
    </lineage>
</organism>
<evidence type="ECO:0000313" key="3">
    <source>
        <dbReference type="Proteomes" id="UP000669133"/>
    </source>
</evidence>
<feature type="compositionally biased region" description="Basic residues" evidence="1">
    <location>
        <begin position="473"/>
        <end position="482"/>
    </location>
</feature>
<feature type="region of interest" description="Disordered" evidence="1">
    <location>
        <begin position="1"/>
        <end position="156"/>
    </location>
</feature>
<feature type="compositionally biased region" description="Basic and acidic residues" evidence="1">
    <location>
        <begin position="26"/>
        <end position="45"/>
    </location>
</feature>
<feature type="compositionally biased region" description="Low complexity" evidence="1">
    <location>
        <begin position="284"/>
        <end position="299"/>
    </location>
</feature>
<feature type="compositionally biased region" description="Polar residues" evidence="1">
    <location>
        <begin position="10"/>
        <end position="23"/>
    </location>
</feature>
<dbReference type="AlphaFoldDB" id="A0A8H8D9N1"/>
<evidence type="ECO:0000313" key="2">
    <source>
        <dbReference type="EMBL" id="KAG5417307.1"/>
    </source>
</evidence>
<name>A0A8H8D9N1_9ASCO</name>
<comment type="caution">
    <text evidence="2">The sequence shown here is derived from an EMBL/GenBank/DDBJ whole genome shotgun (WGS) entry which is preliminary data.</text>
</comment>
<dbReference type="Pfam" id="PF17104">
    <property type="entry name" value="YBL010C_LAA2"/>
    <property type="match status" value="1"/>
</dbReference>
<dbReference type="RefSeq" id="XP_067546423.1">
    <property type="nucleotide sequence ID" value="XM_067694065.1"/>
</dbReference>
<dbReference type="PANTHER" id="PTHR38698">
    <property type="entry name" value="EXPRESSED PROTEIN"/>
    <property type="match status" value="1"/>
</dbReference>
<feature type="compositionally biased region" description="Polar residues" evidence="1">
    <location>
        <begin position="113"/>
        <end position="122"/>
    </location>
</feature>
<dbReference type="GeneID" id="93653569"/>
<evidence type="ECO:0000256" key="1">
    <source>
        <dbReference type="SAM" id="MobiDB-lite"/>
    </source>
</evidence>
<feature type="compositionally biased region" description="Basic and acidic residues" evidence="1">
    <location>
        <begin position="101"/>
        <end position="112"/>
    </location>
</feature>
<dbReference type="InterPro" id="IPR031355">
    <property type="entry name" value="YBL010C/LAA2-like"/>
</dbReference>
<feature type="compositionally biased region" description="Basic and acidic residues" evidence="1">
    <location>
        <begin position="55"/>
        <end position="64"/>
    </location>
</feature>
<dbReference type="Proteomes" id="UP000669133">
    <property type="component" value="Unassembled WGS sequence"/>
</dbReference>